<organism evidence="1 2">
    <name type="scientific">Candidatus Campbellbacteria bacterium CG22_combo_CG10-13_8_21_14_all_36_13</name>
    <dbReference type="NCBI Taxonomy" id="1974529"/>
    <lineage>
        <taxon>Bacteria</taxon>
        <taxon>Candidatus Campbelliibacteriota</taxon>
    </lineage>
</organism>
<protein>
    <submittedName>
        <fullName evidence="1">Uncharacterized protein</fullName>
    </submittedName>
</protein>
<dbReference type="Proteomes" id="UP000231143">
    <property type="component" value="Unassembled WGS sequence"/>
</dbReference>
<evidence type="ECO:0000313" key="1">
    <source>
        <dbReference type="EMBL" id="PIP86960.1"/>
    </source>
</evidence>
<evidence type="ECO:0000313" key="2">
    <source>
        <dbReference type="Proteomes" id="UP000231143"/>
    </source>
</evidence>
<reference evidence="1 2" key="1">
    <citation type="submission" date="2017-09" db="EMBL/GenBank/DDBJ databases">
        <title>Depth-based differentiation of microbial function through sediment-hosted aquifers and enrichment of novel symbionts in the deep terrestrial subsurface.</title>
        <authorList>
            <person name="Probst A.J."/>
            <person name="Ladd B."/>
            <person name="Jarett J.K."/>
            <person name="Geller-Mcgrath D.E."/>
            <person name="Sieber C.M."/>
            <person name="Emerson J.B."/>
            <person name="Anantharaman K."/>
            <person name="Thomas B.C."/>
            <person name="Malmstrom R."/>
            <person name="Stieglmeier M."/>
            <person name="Klingl A."/>
            <person name="Woyke T."/>
            <person name="Ryan C.M."/>
            <person name="Banfield J.F."/>
        </authorList>
    </citation>
    <scope>NUCLEOTIDE SEQUENCE [LARGE SCALE GENOMIC DNA]</scope>
    <source>
        <strain evidence="1">CG22_combo_CG10-13_8_21_14_all_36_13</strain>
    </source>
</reference>
<proteinExistence type="predicted"/>
<gene>
    <name evidence="1" type="ORF">COW81_02750</name>
</gene>
<accession>A0A2H0DZF8</accession>
<dbReference type="AlphaFoldDB" id="A0A2H0DZF8"/>
<name>A0A2H0DZF8_9BACT</name>
<dbReference type="EMBL" id="PCTT01000037">
    <property type="protein sequence ID" value="PIP86960.1"/>
    <property type="molecule type" value="Genomic_DNA"/>
</dbReference>
<sequence length="127" mass="14742">MESITSQSEATMDNQRLDSAQMLRIFENEKSRGGTRFALDLVTRRVLRCFEDELERIPRFRGGREGMVRIMRNIDSEWIRFAQTVPEAELDSFRRHIKEIAGKPGCDLNFRSATNEVLDMLSQTSNL</sequence>
<comment type="caution">
    <text evidence="1">The sequence shown here is derived from an EMBL/GenBank/DDBJ whole genome shotgun (WGS) entry which is preliminary data.</text>
</comment>